<organism evidence="6 7">
    <name type="scientific">Paracraurococcus lichenis</name>
    <dbReference type="NCBI Taxonomy" id="3064888"/>
    <lineage>
        <taxon>Bacteria</taxon>
        <taxon>Pseudomonadati</taxon>
        <taxon>Pseudomonadota</taxon>
        <taxon>Alphaproteobacteria</taxon>
        <taxon>Acetobacterales</taxon>
        <taxon>Roseomonadaceae</taxon>
        <taxon>Paracraurococcus</taxon>
    </lineage>
</organism>
<dbReference type="PANTHER" id="PTHR30483">
    <property type="entry name" value="LEUCINE-SPECIFIC-BINDING PROTEIN"/>
    <property type="match status" value="1"/>
</dbReference>
<dbReference type="Proteomes" id="UP001243009">
    <property type="component" value="Unassembled WGS sequence"/>
</dbReference>
<dbReference type="Pfam" id="PF13458">
    <property type="entry name" value="Peripla_BP_6"/>
    <property type="match status" value="1"/>
</dbReference>
<reference evidence="6 7" key="1">
    <citation type="submission" date="2023-08" db="EMBL/GenBank/DDBJ databases">
        <title>The draft genome sequence of Paracraurococcus sp. LOR1-02.</title>
        <authorList>
            <person name="Kingkaew E."/>
            <person name="Tanasupawat S."/>
        </authorList>
    </citation>
    <scope>NUCLEOTIDE SEQUENCE [LARGE SCALE GENOMIC DNA]</scope>
    <source>
        <strain evidence="6 7">LOR1-02</strain>
    </source>
</reference>
<keyword evidence="3" id="KW-0029">Amino-acid transport</keyword>
<feature type="chain" id="PRO_5047099755" evidence="4">
    <location>
        <begin position="26"/>
        <end position="396"/>
    </location>
</feature>
<feature type="signal peptide" evidence="4">
    <location>
        <begin position="1"/>
        <end position="25"/>
    </location>
</feature>
<dbReference type="RefSeq" id="WP_305106286.1">
    <property type="nucleotide sequence ID" value="NZ_JAUTWS010000028.1"/>
</dbReference>
<protein>
    <submittedName>
        <fullName evidence="6">ABC transporter substrate-binding protein</fullName>
    </submittedName>
</protein>
<comment type="similarity">
    <text evidence="1">Belongs to the leucine-binding protein family.</text>
</comment>
<evidence type="ECO:0000313" key="6">
    <source>
        <dbReference type="EMBL" id="MDO9711428.1"/>
    </source>
</evidence>
<sequence length="396" mass="43151">MAIARRALLAATLLPAMLPPLPARAQPGPLRIGYLSLRPPRPVASTLIEPPPADEGLDGARLGIADNATTGRFTGQEFALEERRADNPEEALDALRGLLGAGLRLVVADLPAEVLLQAASEPQALLLNIAAPDDALRNADCRRNMLHLLPSRAMLADALAQYLALKRWRNVFLAAGPLPGDQAYAEAIRRAAKKFALRIVLDKPWSFEPGAQRTDTGHMSIAAEAARFTQGAPSYDVLVVADEANTWGDGLAWRTTDPRPIAGTQGLSPTLWSPVHEQWGATQLQRRFRARTGRVMTPLDHAAWLAVRAVGEGATRNQSLDPERLWAFLRSPQFELAGFKGARLSFRDWDGQLRQPILLAGPRALVSVSPQPGYQHRVSELDTLGTDRPETQCRAF</sequence>
<evidence type="ECO:0000256" key="1">
    <source>
        <dbReference type="ARBA" id="ARBA00010062"/>
    </source>
</evidence>
<dbReference type="PANTHER" id="PTHR30483:SF6">
    <property type="entry name" value="PERIPLASMIC BINDING PROTEIN OF ABC TRANSPORTER FOR NATURAL AMINO ACIDS"/>
    <property type="match status" value="1"/>
</dbReference>
<evidence type="ECO:0000256" key="3">
    <source>
        <dbReference type="ARBA" id="ARBA00022970"/>
    </source>
</evidence>
<dbReference type="InterPro" id="IPR022478">
    <property type="entry name" value="ABC_transptr_sub-bd_PQQ"/>
</dbReference>
<evidence type="ECO:0000256" key="2">
    <source>
        <dbReference type="ARBA" id="ARBA00022729"/>
    </source>
</evidence>
<keyword evidence="2 4" id="KW-0732">Signal</keyword>
<feature type="domain" description="Leucine-binding protein" evidence="5">
    <location>
        <begin position="57"/>
        <end position="360"/>
    </location>
</feature>
<gene>
    <name evidence="6" type="ORF">Q7A36_23980</name>
</gene>
<proteinExistence type="inferred from homology"/>
<name>A0ABT9E5K3_9PROT</name>
<keyword evidence="3" id="KW-0813">Transport</keyword>
<comment type="caution">
    <text evidence="6">The sequence shown here is derived from an EMBL/GenBank/DDBJ whole genome shotgun (WGS) entry which is preliminary data.</text>
</comment>
<dbReference type="CDD" id="cd06268">
    <property type="entry name" value="PBP1_ABC_transporter_LIVBP-like"/>
    <property type="match status" value="1"/>
</dbReference>
<keyword evidence="7" id="KW-1185">Reference proteome</keyword>
<dbReference type="SUPFAM" id="SSF53822">
    <property type="entry name" value="Periplasmic binding protein-like I"/>
    <property type="match status" value="1"/>
</dbReference>
<dbReference type="InterPro" id="IPR028082">
    <property type="entry name" value="Peripla_BP_I"/>
</dbReference>
<dbReference type="EMBL" id="JAUTWS010000028">
    <property type="protein sequence ID" value="MDO9711428.1"/>
    <property type="molecule type" value="Genomic_DNA"/>
</dbReference>
<dbReference type="NCBIfam" id="TIGR03863">
    <property type="entry name" value="PQQ_ABC_bind"/>
    <property type="match status" value="1"/>
</dbReference>
<evidence type="ECO:0000256" key="4">
    <source>
        <dbReference type="SAM" id="SignalP"/>
    </source>
</evidence>
<dbReference type="Gene3D" id="3.40.50.2300">
    <property type="match status" value="2"/>
</dbReference>
<dbReference type="InterPro" id="IPR051010">
    <property type="entry name" value="BCAA_transport"/>
</dbReference>
<evidence type="ECO:0000313" key="7">
    <source>
        <dbReference type="Proteomes" id="UP001243009"/>
    </source>
</evidence>
<evidence type="ECO:0000259" key="5">
    <source>
        <dbReference type="Pfam" id="PF13458"/>
    </source>
</evidence>
<dbReference type="InterPro" id="IPR028081">
    <property type="entry name" value="Leu-bd"/>
</dbReference>
<accession>A0ABT9E5K3</accession>